<evidence type="ECO:0008006" key="4">
    <source>
        <dbReference type="Google" id="ProtNLM"/>
    </source>
</evidence>
<feature type="signal peptide" evidence="1">
    <location>
        <begin position="1"/>
        <end position="20"/>
    </location>
</feature>
<gene>
    <name evidence="2" type="ORF">NCF85_12580</name>
</gene>
<accession>A0ABY4U7Z1</accession>
<dbReference type="RefSeq" id="WP_234003086.1">
    <property type="nucleotide sequence ID" value="NZ_CP098494.1"/>
</dbReference>
<reference evidence="2 3" key="1">
    <citation type="submission" date="2022-06" db="EMBL/GenBank/DDBJ databases">
        <authorList>
            <person name="Liu G."/>
        </authorList>
    </citation>
    <scope>NUCLEOTIDE SEQUENCE [LARGE SCALE GENOMIC DNA]</scope>
    <source>
        <strain evidence="2 3">E4</strain>
    </source>
</reference>
<proteinExistence type="predicted"/>
<dbReference type="EMBL" id="CP098494">
    <property type="protein sequence ID" value="USA60911.1"/>
    <property type="molecule type" value="Genomic_DNA"/>
</dbReference>
<keyword evidence="3" id="KW-1185">Reference proteome</keyword>
<evidence type="ECO:0000313" key="2">
    <source>
        <dbReference type="EMBL" id="USA60911.1"/>
    </source>
</evidence>
<sequence>MIARFLTTCLMACVAIPVAAQPQGNPSELPTTGCRIRVTPSPASWIIAGYDPFANEEAQGTYSVTYVNDSEGVCAFTPSFELREPPLGLSDGLEAPLKYAIVDLTEARDVTPRSGRTFARNASATISLDPSESRTILYRFVPDTRGVKRDGTFSQEVTIEAVDRRFNTIGGAPLALGLTVLPSARIGLSGAYTVSGGQATVDLGPLREGVAPVPLQLRLSSTGPYEIDIVSANNGRLRLGSSEWSIPYSVAIDGQVTNLGAPASIANRPESGLRRDSLPMRFVIGKIDDVRAGSYTDTLSISVRAR</sequence>
<dbReference type="Proteomes" id="UP001056619">
    <property type="component" value="Chromosome"/>
</dbReference>
<name>A0ABY4U7Z1_9SPHN</name>
<organism evidence="2 3">
    <name type="scientific">Qipengyuania citrea</name>
    <dbReference type="NCBI Taxonomy" id="225971"/>
    <lineage>
        <taxon>Bacteria</taxon>
        <taxon>Pseudomonadati</taxon>
        <taxon>Pseudomonadota</taxon>
        <taxon>Alphaproteobacteria</taxon>
        <taxon>Sphingomonadales</taxon>
        <taxon>Erythrobacteraceae</taxon>
        <taxon>Qipengyuania</taxon>
    </lineage>
</organism>
<protein>
    <recommendedName>
        <fullName evidence="4">Spore coat protein U domain-containing protein</fullName>
    </recommendedName>
</protein>
<feature type="chain" id="PRO_5045149998" description="Spore coat protein U domain-containing protein" evidence="1">
    <location>
        <begin position="21"/>
        <end position="306"/>
    </location>
</feature>
<evidence type="ECO:0000256" key="1">
    <source>
        <dbReference type="SAM" id="SignalP"/>
    </source>
</evidence>
<keyword evidence="1" id="KW-0732">Signal</keyword>
<evidence type="ECO:0000313" key="3">
    <source>
        <dbReference type="Proteomes" id="UP001056619"/>
    </source>
</evidence>